<evidence type="ECO:0000256" key="1">
    <source>
        <dbReference type="ARBA" id="ARBA00004448"/>
    </source>
</evidence>
<evidence type="ECO:0000256" key="19">
    <source>
        <dbReference type="ARBA" id="ARBA00075187"/>
    </source>
</evidence>
<evidence type="ECO:0000256" key="8">
    <source>
        <dbReference type="ARBA" id="ARBA00022840"/>
    </source>
</evidence>
<dbReference type="InterPro" id="IPR003439">
    <property type="entry name" value="ABC_transporter-like_ATP-bd"/>
</dbReference>
<keyword evidence="8" id="KW-0067">ATP-binding</keyword>
<evidence type="ECO:0000256" key="15">
    <source>
        <dbReference type="ARBA" id="ARBA00023136"/>
    </source>
</evidence>
<evidence type="ECO:0000256" key="13">
    <source>
        <dbReference type="ARBA" id="ARBA00022990"/>
    </source>
</evidence>
<evidence type="ECO:0000256" key="7">
    <source>
        <dbReference type="ARBA" id="ARBA00022792"/>
    </source>
</evidence>
<evidence type="ECO:0000256" key="21">
    <source>
        <dbReference type="SAM" id="Phobius"/>
    </source>
</evidence>
<dbReference type="EnsemblMetazoa" id="CapteT149755">
    <property type="protein sequence ID" value="CapteP149755"/>
    <property type="gene ID" value="CapteG149755"/>
</dbReference>
<dbReference type="GO" id="GO:0042802">
    <property type="term" value="F:identical protein binding"/>
    <property type="evidence" value="ECO:0007669"/>
    <property type="project" value="UniProtKB-ARBA"/>
</dbReference>
<dbReference type="GO" id="GO:0005524">
    <property type="term" value="F:ATP binding"/>
    <property type="evidence" value="ECO:0007669"/>
    <property type="project" value="UniProtKB-KW"/>
</dbReference>
<dbReference type="GO" id="GO:0090374">
    <property type="term" value="P:oligopeptide export from mitochondrion"/>
    <property type="evidence" value="ECO:0007669"/>
    <property type="project" value="TreeGrafter"/>
</dbReference>
<dbReference type="FunFam" id="3.40.50.300:FF:000403">
    <property type="entry name" value="ATP-binding cassette sub-family B member 8, mitochondrial"/>
    <property type="match status" value="1"/>
</dbReference>
<keyword evidence="11" id="KW-1278">Translocase</keyword>
<evidence type="ECO:0000256" key="4">
    <source>
        <dbReference type="ARBA" id="ARBA00022692"/>
    </source>
</evidence>
<dbReference type="InterPro" id="IPR003593">
    <property type="entry name" value="AAA+_ATPase"/>
</dbReference>
<evidence type="ECO:0000313" key="25">
    <source>
        <dbReference type="EnsemblMetazoa" id="CapteP149755"/>
    </source>
</evidence>
<dbReference type="GO" id="GO:0005743">
    <property type="term" value="C:mitochondrial inner membrane"/>
    <property type="evidence" value="ECO:0007669"/>
    <property type="project" value="UniProtKB-SubCell"/>
</dbReference>
<keyword evidence="5" id="KW-0479">Metal-binding</keyword>
<dbReference type="EMBL" id="KB302535">
    <property type="protein sequence ID" value="ELU04240.1"/>
    <property type="molecule type" value="Genomic_DNA"/>
</dbReference>
<dbReference type="OrthoDB" id="6500128at2759"/>
<feature type="transmembrane region" description="Helical" evidence="21">
    <location>
        <begin position="141"/>
        <end position="159"/>
    </location>
</feature>
<dbReference type="Gene3D" id="1.20.1560.10">
    <property type="entry name" value="ABC transporter type 1, transmembrane domain"/>
    <property type="match status" value="1"/>
</dbReference>
<dbReference type="GO" id="GO:0016887">
    <property type="term" value="F:ATP hydrolysis activity"/>
    <property type="evidence" value="ECO:0007669"/>
    <property type="project" value="InterPro"/>
</dbReference>
<evidence type="ECO:0000256" key="5">
    <source>
        <dbReference type="ARBA" id="ARBA00022723"/>
    </source>
</evidence>
<evidence type="ECO:0000313" key="26">
    <source>
        <dbReference type="Proteomes" id="UP000014760"/>
    </source>
</evidence>
<keyword evidence="4 21" id="KW-0812">Transmembrane</keyword>
<dbReference type="PANTHER" id="PTHR43394">
    <property type="entry name" value="ATP-DEPENDENT PERMEASE MDL1, MITOCHONDRIAL"/>
    <property type="match status" value="1"/>
</dbReference>
<dbReference type="CDD" id="cd18573">
    <property type="entry name" value="ABC_6TM_ABCB10_like"/>
    <property type="match status" value="1"/>
</dbReference>
<feature type="transmembrane region" description="Helical" evidence="21">
    <location>
        <begin position="6"/>
        <end position="26"/>
    </location>
</feature>
<dbReference type="PIRSF" id="PIRSF002773">
    <property type="entry name" value="ABC_prm/ATPase_B"/>
    <property type="match status" value="1"/>
</dbReference>
<dbReference type="STRING" id="283909.R7UCX4"/>
<reference evidence="24 26" key="2">
    <citation type="journal article" date="2013" name="Nature">
        <title>Insights into bilaterian evolution from three spiralian genomes.</title>
        <authorList>
            <person name="Simakov O."/>
            <person name="Marletaz F."/>
            <person name="Cho S.J."/>
            <person name="Edsinger-Gonzales E."/>
            <person name="Havlak P."/>
            <person name="Hellsten U."/>
            <person name="Kuo D.H."/>
            <person name="Larsson T."/>
            <person name="Lv J."/>
            <person name="Arendt D."/>
            <person name="Savage R."/>
            <person name="Osoegawa K."/>
            <person name="de Jong P."/>
            <person name="Grimwood J."/>
            <person name="Chapman J.A."/>
            <person name="Shapiro H."/>
            <person name="Aerts A."/>
            <person name="Otillar R.P."/>
            <person name="Terry A.Y."/>
            <person name="Boore J.L."/>
            <person name="Grigoriev I.V."/>
            <person name="Lindberg D.R."/>
            <person name="Seaver E.C."/>
            <person name="Weisblat D.A."/>
            <person name="Putnam N.H."/>
            <person name="Rokhsar D.S."/>
        </authorList>
    </citation>
    <scope>NUCLEOTIDE SEQUENCE</scope>
    <source>
        <strain evidence="24 26">I ESC-2004</strain>
    </source>
</reference>
<dbReference type="GO" id="GO:0046872">
    <property type="term" value="F:metal ion binding"/>
    <property type="evidence" value="ECO:0007669"/>
    <property type="project" value="UniProtKB-KW"/>
</dbReference>
<evidence type="ECO:0000256" key="20">
    <source>
        <dbReference type="ARBA" id="ARBA00083334"/>
    </source>
</evidence>
<keyword evidence="26" id="KW-1185">Reference proteome</keyword>
<dbReference type="SMART" id="SM00382">
    <property type="entry name" value="AAA"/>
    <property type="match status" value="1"/>
</dbReference>
<name>R7UCX4_CAPTE</name>
<dbReference type="InterPro" id="IPR011527">
    <property type="entry name" value="ABC1_TM_dom"/>
</dbReference>
<keyword evidence="15 21" id="KW-0472">Membrane</keyword>
<keyword evidence="12 21" id="KW-1133">Transmembrane helix</keyword>
<keyword evidence="3" id="KW-0813">Transport</keyword>
<dbReference type="FunFam" id="1.20.1560.10:FF:000048">
    <property type="entry name" value="ATP-binding cassette sub-family B member 10, mitochondrial"/>
    <property type="match status" value="1"/>
</dbReference>
<evidence type="ECO:0000256" key="11">
    <source>
        <dbReference type="ARBA" id="ARBA00022967"/>
    </source>
</evidence>
<dbReference type="FunCoup" id="R7UCX4">
    <property type="interactions" value="766"/>
</dbReference>
<comment type="subcellular location">
    <subcellularLocation>
        <location evidence="1">Mitochondrion inner membrane</location>
        <topology evidence="1">Multi-pass membrane protein</topology>
    </subcellularLocation>
</comment>
<feature type="transmembrane region" description="Helical" evidence="21">
    <location>
        <begin position="38"/>
        <end position="62"/>
    </location>
</feature>
<evidence type="ECO:0000256" key="6">
    <source>
        <dbReference type="ARBA" id="ARBA00022741"/>
    </source>
</evidence>
<keyword evidence="13" id="KW-0007">Acetylation</keyword>
<dbReference type="Pfam" id="PF00664">
    <property type="entry name" value="ABC_membrane"/>
    <property type="match status" value="1"/>
</dbReference>
<dbReference type="SUPFAM" id="SSF90123">
    <property type="entry name" value="ABC transporter transmembrane region"/>
    <property type="match status" value="1"/>
</dbReference>
<dbReference type="Pfam" id="PF00005">
    <property type="entry name" value="ABC_tran"/>
    <property type="match status" value="1"/>
</dbReference>
<evidence type="ECO:0000256" key="12">
    <source>
        <dbReference type="ARBA" id="ARBA00022989"/>
    </source>
</evidence>
<evidence type="ECO:0000256" key="17">
    <source>
        <dbReference type="ARBA" id="ARBA00055589"/>
    </source>
</evidence>
<comment type="catalytic activity">
    <reaction evidence="16">
        <text>biliverdin IXalpha(in) + ATP + H2O = biliverdin IXalpha(out) + ADP + phosphate + H(+)</text>
        <dbReference type="Rhea" id="RHEA:82359"/>
        <dbReference type="ChEBI" id="CHEBI:15377"/>
        <dbReference type="ChEBI" id="CHEBI:15378"/>
        <dbReference type="ChEBI" id="CHEBI:30616"/>
        <dbReference type="ChEBI" id="CHEBI:43474"/>
        <dbReference type="ChEBI" id="CHEBI:57991"/>
        <dbReference type="ChEBI" id="CHEBI:456216"/>
    </reaction>
    <physiologicalReaction direction="left-to-right" evidence="16">
        <dbReference type="Rhea" id="RHEA:82360"/>
    </physiologicalReaction>
</comment>
<dbReference type="AlphaFoldDB" id="R7UCX4"/>
<protein>
    <recommendedName>
        <fullName evidence="18">ATP-binding cassette sub-family B member 10, mitochondrial</fullName>
    </recommendedName>
    <alternativeName>
        <fullName evidence="19">ABC-mitochondrial erythroid protein</fullName>
    </alternativeName>
    <alternativeName>
        <fullName evidence="20">ATP-binding cassette transporter 10</fullName>
    </alternativeName>
</protein>
<evidence type="ECO:0000256" key="3">
    <source>
        <dbReference type="ARBA" id="ARBA00022448"/>
    </source>
</evidence>
<feature type="transmembrane region" description="Helical" evidence="21">
    <location>
        <begin position="224"/>
        <end position="243"/>
    </location>
</feature>
<dbReference type="SUPFAM" id="SSF52540">
    <property type="entry name" value="P-loop containing nucleoside triphosphate hydrolases"/>
    <property type="match status" value="1"/>
</dbReference>
<dbReference type="EMBL" id="AMQN01008243">
    <property type="status" value="NOT_ANNOTATED_CDS"/>
    <property type="molecule type" value="Genomic_DNA"/>
</dbReference>
<dbReference type="InterPro" id="IPR036640">
    <property type="entry name" value="ABC1_TM_sf"/>
</dbReference>
<dbReference type="PANTHER" id="PTHR43394:SF1">
    <property type="entry name" value="ATP-BINDING CASSETTE SUB-FAMILY B MEMBER 10, MITOCHONDRIAL"/>
    <property type="match status" value="1"/>
</dbReference>
<evidence type="ECO:0000259" key="22">
    <source>
        <dbReference type="PROSITE" id="PS50893"/>
    </source>
</evidence>
<keyword evidence="6" id="KW-0547">Nucleotide-binding</keyword>
<keyword evidence="7" id="KW-0999">Mitochondrion inner membrane</keyword>
<dbReference type="InterPro" id="IPR017871">
    <property type="entry name" value="ABC_transporter-like_CS"/>
</dbReference>
<dbReference type="PROSITE" id="PS50893">
    <property type="entry name" value="ABC_TRANSPORTER_2"/>
    <property type="match status" value="1"/>
</dbReference>
<evidence type="ECO:0000256" key="18">
    <source>
        <dbReference type="ARBA" id="ARBA00072683"/>
    </source>
</evidence>
<feature type="domain" description="ABC transmembrane type-1" evidence="23">
    <location>
        <begin position="1"/>
        <end position="284"/>
    </location>
</feature>
<dbReference type="PROSITE" id="PS00211">
    <property type="entry name" value="ABC_TRANSPORTER_1"/>
    <property type="match status" value="1"/>
</dbReference>
<reference evidence="25" key="3">
    <citation type="submission" date="2015-06" db="UniProtKB">
        <authorList>
            <consortium name="EnsemblMetazoa"/>
        </authorList>
    </citation>
    <scope>IDENTIFICATION</scope>
</reference>
<accession>R7UCX4</accession>
<dbReference type="PROSITE" id="PS50929">
    <property type="entry name" value="ABC_TM1F"/>
    <property type="match status" value="1"/>
</dbReference>
<keyword evidence="9" id="KW-0460">Magnesium</keyword>
<evidence type="ECO:0000313" key="24">
    <source>
        <dbReference type="EMBL" id="ELU04240.1"/>
    </source>
</evidence>
<dbReference type="OMA" id="MYTGHTL"/>
<organism evidence="24">
    <name type="scientific">Capitella teleta</name>
    <name type="common">Polychaete worm</name>
    <dbReference type="NCBI Taxonomy" id="283909"/>
    <lineage>
        <taxon>Eukaryota</taxon>
        <taxon>Metazoa</taxon>
        <taxon>Spiralia</taxon>
        <taxon>Lophotrochozoa</taxon>
        <taxon>Annelida</taxon>
        <taxon>Polychaeta</taxon>
        <taxon>Sedentaria</taxon>
        <taxon>Scolecida</taxon>
        <taxon>Capitellidae</taxon>
        <taxon>Capitella</taxon>
    </lineage>
</organism>
<dbReference type="CDD" id="cd03249">
    <property type="entry name" value="ABC_MTABC3_MDL1_MDL2"/>
    <property type="match status" value="1"/>
</dbReference>
<sequence length="564" mass="61649">MGLLLISSGVTMVVPFGIGRVIDIIYTKDENSKMISKLTKFCILLLGVFLVGAAANFGRIYIMQTSGNKIIKRMREKVFGSIIRQDIAFFDKNKTGELINRLSTDTSIVGASITNNISDGMRSVTQAAGGIGMMVYMSPKLTMVAMCIVPPVFILSRYYGRYLQKITKNVQDSLADATQVAEERLANMRTVRAFVQEKKEKAAYENKINDVLSLSQKEALARSIFWSSTGLSGNIMIISVFYYGGLLMNEAQITVGELSSFMLYAAFAGVSIGGLTTFYSELMRGIGASKRLWQLVDTQPKIPYEGGLVPTLPLKGQVQFNGLTFSYPSRLDDPIIQDLDLTIPQGTMMAVVGGSGSGKSTLVSLLLRYYDPQSGSINVDGMNIQDLDPQWLRSHMGIVSQEPALFSCSIAENIAYGAIDPSTVTTDQIMEAARMANALQFVEKFPSGFDTMVGERGVMLSGGQKQRIAIARAIIKNPAILLFDEATSALDAESEFLVKEALDRVTVGRTVITIAHRLSTIKNADQIAVLSEGRVSEIGTYEQLMAIPQGTFRKLVEKQTIDAF</sequence>
<proteinExistence type="inferred from homology"/>
<dbReference type="InterPro" id="IPR027417">
    <property type="entry name" value="P-loop_NTPase"/>
</dbReference>
<dbReference type="Proteomes" id="UP000014760">
    <property type="component" value="Unassembled WGS sequence"/>
</dbReference>
<reference evidence="26" key="1">
    <citation type="submission" date="2012-12" db="EMBL/GenBank/DDBJ databases">
        <authorList>
            <person name="Hellsten U."/>
            <person name="Grimwood J."/>
            <person name="Chapman J.A."/>
            <person name="Shapiro H."/>
            <person name="Aerts A."/>
            <person name="Otillar R.P."/>
            <person name="Terry A.Y."/>
            <person name="Boore J.L."/>
            <person name="Simakov O."/>
            <person name="Marletaz F."/>
            <person name="Cho S.-J."/>
            <person name="Edsinger-Gonzales E."/>
            <person name="Havlak P."/>
            <person name="Kuo D.-H."/>
            <person name="Larsson T."/>
            <person name="Lv J."/>
            <person name="Arendt D."/>
            <person name="Savage R."/>
            <person name="Osoegawa K."/>
            <person name="de Jong P."/>
            <person name="Lindberg D.R."/>
            <person name="Seaver E.C."/>
            <person name="Weisblat D.A."/>
            <person name="Putnam N.H."/>
            <person name="Grigoriev I.V."/>
            <person name="Rokhsar D.S."/>
        </authorList>
    </citation>
    <scope>NUCLEOTIDE SEQUENCE</scope>
    <source>
        <strain evidence="26">I ESC-2004</strain>
    </source>
</reference>
<evidence type="ECO:0000256" key="16">
    <source>
        <dbReference type="ARBA" id="ARBA00052250"/>
    </source>
</evidence>
<evidence type="ECO:0000256" key="10">
    <source>
        <dbReference type="ARBA" id="ARBA00022946"/>
    </source>
</evidence>
<dbReference type="Gene3D" id="3.40.50.300">
    <property type="entry name" value="P-loop containing nucleotide triphosphate hydrolases"/>
    <property type="match status" value="1"/>
</dbReference>
<evidence type="ECO:0000256" key="14">
    <source>
        <dbReference type="ARBA" id="ARBA00023128"/>
    </source>
</evidence>
<evidence type="ECO:0000256" key="9">
    <source>
        <dbReference type="ARBA" id="ARBA00022842"/>
    </source>
</evidence>
<dbReference type="InterPro" id="IPR039421">
    <property type="entry name" value="Type_1_exporter"/>
</dbReference>
<comment type="similarity">
    <text evidence="2">Belongs to the ABC transporter superfamily. ABCB family. Mitochondrial peptide exporter (TC 3.A.1.212) subfamily.</text>
</comment>
<gene>
    <name evidence="24" type="ORF">CAPTEDRAFT_149755</name>
</gene>
<evidence type="ECO:0000256" key="2">
    <source>
        <dbReference type="ARBA" id="ARBA00005580"/>
    </source>
</evidence>
<feature type="domain" description="ABC transporter" evidence="22">
    <location>
        <begin position="318"/>
        <end position="557"/>
    </location>
</feature>
<feature type="transmembrane region" description="Helical" evidence="21">
    <location>
        <begin position="263"/>
        <end position="282"/>
    </location>
</feature>
<comment type="function">
    <text evidence="17">ATP-dependent transporter located in the mitochondrial inner membrane that catalyzes the export of biliverdin from the mitochondrial matrix, and plays a crucial role in hemoglobin synthesis and antioxidative stress. Participates in the early step of the heme biosynthetic process during insertion of iron into protoporphyrin IX (PPIX). Involved in the stabilization of the iron transporter mitoferrin-1/SLC25A37. In addition may be involved in mitochondrial unfolded protein response (UPRmt) signaling pathway, although ABCB10 probably does not participate in peptide export from mitochondria.</text>
</comment>
<dbReference type="GO" id="GO:0015421">
    <property type="term" value="F:ABC-type oligopeptide transporter activity"/>
    <property type="evidence" value="ECO:0007669"/>
    <property type="project" value="TreeGrafter"/>
</dbReference>
<dbReference type="HOGENOM" id="CLU_000604_84_3_1"/>
<evidence type="ECO:0000259" key="23">
    <source>
        <dbReference type="PROSITE" id="PS50929"/>
    </source>
</evidence>
<keyword evidence="14" id="KW-0496">Mitochondrion</keyword>
<keyword evidence="10" id="KW-0809">Transit peptide</keyword>